<dbReference type="Proteomes" id="UP001530293">
    <property type="component" value="Unassembled WGS sequence"/>
</dbReference>
<feature type="domain" description="tRNA-guanine(15) transglycosylase-like" evidence="3">
    <location>
        <begin position="93"/>
        <end position="206"/>
    </location>
</feature>
<sequence length="532" mass="58492">MYMATMASAPPPAPPATNPEYIADEDDFTKLPNELSSIDWTKPISWGKCFPYPSSDDHVTPAPSLPLVPENTPPKFQPPHPALVFHVHATSGRARYSTLHLPHGPVSTPVFMPVGTKGTLKGLTPMDVINSTALDHQIILSNTYHLALQPGTELIRNVGKEGGLHEFMGWDRNILTDSGGFQMVSLLKLAEITEEGVAFENPYADSADKNLNNEHGSENDAVSSGNKRPGSSDSIETRKSQRMLLRPEDSIYHQNNIGSDIMMALDDVVSSVETDTNRFRIATLRTLRWLDRCFSANRRPHDQNLFPIVQGGLDISPGGLRDICLAGFRLRDDKAPGYAIGGLAGGESKDDFWRVVDHCCRALPDNKPRYLMGVGYPLDLVVCTALGVDMYDCVYPTRTARFGVALVDGEAPGVLRLKGHNCAEDYGVIMKGCKCMACFDGNGEVGYSRARLHAMLKNDSPLAVSLVTHHNLAYMMTLNRKMRDAIEKDSYGDFAKSFVREQYRGKENGGQEVPQWVKDALNAAEIPLETSS</sequence>
<dbReference type="PANTHER" id="PTHR43530">
    <property type="entry name" value="QUEUINE TRNA-RIBOSYLTRANSFERASE CATALYTIC SUBUNIT 1"/>
    <property type="match status" value="1"/>
</dbReference>
<feature type="compositionally biased region" description="Polar residues" evidence="2">
    <location>
        <begin position="219"/>
        <end position="234"/>
    </location>
</feature>
<evidence type="ECO:0000256" key="1">
    <source>
        <dbReference type="ARBA" id="ARBA00022833"/>
    </source>
</evidence>
<dbReference type="PANTHER" id="PTHR43530:SF1">
    <property type="entry name" value="QUEUINE TRNA-RIBOSYLTRANSFERASE CATALYTIC SUBUNIT 1"/>
    <property type="match status" value="1"/>
</dbReference>
<evidence type="ECO:0000313" key="4">
    <source>
        <dbReference type="EMBL" id="KAL3762681.1"/>
    </source>
</evidence>
<comment type="caution">
    <text evidence="4">The sequence shown here is derived from an EMBL/GenBank/DDBJ whole genome shotgun (WGS) entry which is preliminary data.</text>
</comment>
<proteinExistence type="predicted"/>
<dbReference type="EMBL" id="JALLBG020000131">
    <property type="protein sequence ID" value="KAL3762681.1"/>
    <property type="molecule type" value="Genomic_DNA"/>
</dbReference>
<dbReference type="NCBIfam" id="TIGR00449">
    <property type="entry name" value="tgt_general"/>
    <property type="match status" value="2"/>
</dbReference>
<evidence type="ECO:0000256" key="2">
    <source>
        <dbReference type="SAM" id="MobiDB-lite"/>
    </source>
</evidence>
<dbReference type="Pfam" id="PF01702">
    <property type="entry name" value="TGT"/>
    <property type="match status" value="2"/>
</dbReference>
<evidence type="ECO:0000313" key="5">
    <source>
        <dbReference type="Proteomes" id="UP001530293"/>
    </source>
</evidence>
<evidence type="ECO:0000259" key="3">
    <source>
        <dbReference type="Pfam" id="PF01702"/>
    </source>
</evidence>
<dbReference type="InterPro" id="IPR036511">
    <property type="entry name" value="TGT-like_sf"/>
</dbReference>
<feature type="domain" description="tRNA-guanine(15) transglycosylase-like" evidence="3">
    <location>
        <begin position="234"/>
        <end position="503"/>
    </location>
</feature>
<gene>
    <name evidence="4" type="ORF">ACHAWU_001626</name>
</gene>
<feature type="region of interest" description="Disordered" evidence="2">
    <location>
        <begin position="204"/>
        <end position="240"/>
    </location>
</feature>
<dbReference type="InterPro" id="IPR002616">
    <property type="entry name" value="tRNA_ribo_trans-like"/>
</dbReference>
<feature type="compositionally biased region" description="Basic and acidic residues" evidence="2">
    <location>
        <begin position="206"/>
        <end position="218"/>
    </location>
</feature>
<keyword evidence="1" id="KW-0862">Zinc</keyword>
<dbReference type="Gene3D" id="3.20.20.105">
    <property type="entry name" value="Queuine tRNA-ribosyltransferase-like"/>
    <property type="match status" value="1"/>
</dbReference>
<name>A0ABD3ML54_9STRA</name>
<organism evidence="4 5">
    <name type="scientific">Discostella pseudostelligera</name>
    <dbReference type="NCBI Taxonomy" id="259834"/>
    <lineage>
        <taxon>Eukaryota</taxon>
        <taxon>Sar</taxon>
        <taxon>Stramenopiles</taxon>
        <taxon>Ochrophyta</taxon>
        <taxon>Bacillariophyta</taxon>
        <taxon>Coscinodiscophyceae</taxon>
        <taxon>Thalassiosirophycidae</taxon>
        <taxon>Stephanodiscales</taxon>
        <taxon>Stephanodiscaceae</taxon>
        <taxon>Discostella</taxon>
    </lineage>
</organism>
<protein>
    <recommendedName>
        <fullName evidence="3">tRNA-guanine(15) transglycosylase-like domain-containing protein</fullName>
    </recommendedName>
</protein>
<reference evidence="4 5" key="1">
    <citation type="submission" date="2024-10" db="EMBL/GenBank/DDBJ databases">
        <title>Updated reference genomes for cyclostephanoid diatoms.</title>
        <authorList>
            <person name="Roberts W.R."/>
            <person name="Alverson A.J."/>
        </authorList>
    </citation>
    <scope>NUCLEOTIDE SEQUENCE [LARGE SCALE GENOMIC DNA]</scope>
    <source>
        <strain evidence="4 5">AJA232-27</strain>
    </source>
</reference>
<dbReference type="AlphaFoldDB" id="A0ABD3ML54"/>
<accession>A0ABD3ML54</accession>
<dbReference type="SUPFAM" id="SSF51713">
    <property type="entry name" value="tRNA-guanine transglycosylase"/>
    <property type="match status" value="1"/>
</dbReference>
<keyword evidence="5" id="KW-1185">Reference proteome</keyword>